<dbReference type="FunFam" id="3.40.470.10:FF:000001">
    <property type="entry name" value="Uracil-DNA glycosylase"/>
    <property type="match status" value="1"/>
</dbReference>
<protein>
    <recommendedName>
        <fullName evidence="3 9">Uracil-DNA glycosylase</fullName>
        <shortName evidence="9">UDG</shortName>
        <ecNumber evidence="3 9">3.2.2.27</ecNumber>
    </recommendedName>
</protein>
<feature type="coiled-coil region" evidence="10">
    <location>
        <begin position="168"/>
        <end position="237"/>
    </location>
</feature>
<comment type="similarity">
    <text evidence="2 9">Belongs to the uracil-DNA glycosylase (UDG) superfamily. UNG family.</text>
</comment>
<dbReference type="GO" id="GO:0005882">
    <property type="term" value="C:intermediate filament"/>
    <property type="evidence" value="ECO:0007669"/>
    <property type="project" value="UniProtKB-KW"/>
</dbReference>
<evidence type="ECO:0000256" key="6">
    <source>
        <dbReference type="ARBA" id="ARBA00022801"/>
    </source>
</evidence>
<dbReference type="NCBIfam" id="NF003592">
    <property type="entry name" value="PRK05254.1-5"/>
    <property type="match status" value="1"/>
</dbReference>
<dbReference type="SUPFAM" id="SSF64593">
    <property type="entry name" value="Intermediate filament protein, coiled coil region"/>
    <property type="match status" value="1"/>
</dbReference>
<dbReference type="InterPro" id="IPR002043">
    <property type="entry name" value="UDG_fam1"/>
</dbReference>
<dbReference type="GO" id="GO:0005739">
    <property type="term" value="C:mitochondrion"/>
    <property type="evidence" value="ECO:0007669"/>
    <property type="project" value="UniProtKB-SubCell"/>
</dbReference>
<accession>A0A183MF80</accession>
<evidence type="ECO:0000313" key="12">
    <source>
        <dbReference type="EMBL" id="VDP16474.1"/>
    </source>
</evidence>
<comment type="function">
    <text evidence="9">Excises uracil residues from the DNA which can arise as a result of misincorporation of dUMP residues by DNA polymerase or due to deamination of cytosine.</text>
</comment>
<keyword evidence="8 9" id="KW-0234">DNA repair</keyword>
<dbReference type="InterPro" id="IPR036895">
    <property type="entry name" value="Uracil-DNA_glycosylase-like_sf"/>
</dbReference>
<dbReference type="SUPFAM" id="SSF74853">
    <property type="entry name" value="Lamin A/C globular tail domain"/>
    <property type="match status" value="1"/>
</dbReference>
<dbReference type="SMART" id="SM00986">
    <property type="entry name" value="UDG"/>
    <property type="match status" value="1"/>
</dbReference>
<reference evidence="12 13" key="1">
    <citation type="submission" date="2018-11" db="EMBL/GenBank/DDBJ databases">
        <authorList>
            <consortium name="Pathogen Informatics"/>
        </authorList>
    </citation>
    <scope>NUCLEOTIDE SEQUENCE [LARGE SCALE GENOMIC DNA]</scope>
    <source>
        <strain evidence="12 13">Zambia</strain>
    </source>
</reference>
<feature type="active site" description="Proton acceptor" evidence="9">
    <location>
        <position position="1013"/>
    </location>
</feature>
<feature type="compositionally biased region" description="Low complexity" evidence="11">
    <location>
        <begin position="879"/>
        <end position="895"/>
    </location>
</feature>
<dbReference type="NCBIfam" id="NF003591">
    <property type="entry name" value="PRK05254.1-4"/>
    <property type="match status" value="1"/>
</dbReference>
<comment type="catalytic activity">
    <reaction evidence="1 9">
        <text>Hydrolyzes single-stranded DNA or mismatched double-stranded DNA and polynucleotides, releasing free uracil.</text>
        <dbReference type="EC" id="3.2.2.27"/>
    </reaction>
</comment>
<feature type="region of interest" description="Disordered" evidence="11">
    <location>
        <begin position="86"/>
        <end position="107"/>
    </location>
</feature>
<dbReference type="PANTHER" id="PTHR11264:SF0">
    <property type="entry name" value="URACIL-DNA GLYCOSYLASE"/>
    <property type="match status" value="1"/>
</dbReference>
<dbReference type="AlphaFoldDB" id="A0A183MF80"/>
<evidence type="ECO:0000256" key="5">
    <source>
        <dbReference type="ARBA" id="ARBA00022763"/>
    </source>
</evidence>
<keyword evidence="7 10" id="KW-0175">Coiled coil</keyword>
<keyword evidence="9" id="KW-0539">Nucleus</keyword>
<dbReference type="Gene3D" id="3.40.470.10">
    <property type="entry name" value="Uracil-DNA glycosylase-like domain"/>
    <property type="match status" value="1"/>
</dbReference>
<comment type="subcellular location">
    <subcellularLocation>
        <location evidence="9">Mitochondrion</location>
    </subcellularLocation>
    <subcellularLocation>
        <location evidence="9">Nucleus</location>
    </subcellularLocation>
</comment>
<dbReference type="NCBIfam" id="TIGR00628">
    <property type="entry name" value="ung"/>
    <property type="match status" value="1"/>
</dbReference>
<keyword evidence="4" id="KW-0403">Intermediate filament</keyword>
<feature type="coiled-coil region" evidence="10">
    <location>
        <begin position="381"/>
        <end position="436"/>
    </location>
</feature>
<dbReference type="GO" id="GO:0097510">
    <property type="term" value="P:base-excision repair, AP site formation via deaminated base removal"/>
    <property type="evidence" value="ECO:0007669"/>
    <property type="project" value="TreeGrafter"/>
</dbReference>
<evidence type="ECO:0000256" key="9">
    <source>
        <dbReference type="HAMAP-Rule" id="MF_03166"/>
    </source>
</evidence>
<evidence type="ECO:0000256" key="10">
    <source>
        <dbReference type="SAM" id="Coils"/>
    </source>
</evidence>
<dbReference type="NCBIfam" id="NF003589">
    <property type="entry name" value="PRK05254.1-2"/>
    <property type="match status" value="1"/>
</dbReference>
<keyword evidence="6 9" id="KW-0378">Hydrolase</keyword>
<organism evidence="12 13">
    <name type="scientific">Schistosoma margrebowiei</name>
    <dbReference type="NCBI Taxonomy" id="48269"/>
    <lineage>
        <taxon>Eukaryota</taxon>
        <taxon>Metazoa</taxon>
        <taxon>Spiralia</taxon>
        <taxon>Lophotrochozoa</taxon>
        <taxon>Platyhelminthes</taxon>
        <taxon>Trematoda</taxon>
        <taxon>Digenea</taxon>
        <taxon>Strigeidida</taxon>
        <taxon>Schistosomatoidea</taxon>
        <taxon>Schistosomatidae</taxon>
        <taxon>Schistosoma</taxon>
    </lineage>
</organism>
<evidence type="ECO:0000313" key="13">
    <source>
        <dbReference type="Proteomes" id="UP000277204"/>
    </source>
</evidence>
<dbReference type="InterPro" id="IPR036415">
    <property type="entry name" value="Lamin_tail_dom_sf"/>
</dbReference>
<feature type="region of interest" description="Disordered" evidence="11">
    <location>
        <begin position="734"/>
        <end position="777"/>
    </location>
</feature>
<dbReference type="Pfam" id="PF03167">
    <property type="entry name" value="UDG"/>
    <property type="match status" value="1"/>
</dbReference>
<dbReference type="GO" id="GO:0005634">
    <property type="term" value="C:nucleus"/>
    <property type="evidence" value="ECO:0007669"/>
    <property type="project" value="UniProtKB-SubCell"/>
</dbReference>
<dbReference type="HAMAP" id="MF_00148">
    <property type="entry name" value="UDG"/>
    <property type="match status" value="1"/>
</dbReference>
<proteinExistence type="inferred from homology"/>
<dbReference type="InterPro" id="IPR005122">
    <property type="entry name" value="Uracil-DNA_glycosylase-like"/>
</dbReference>
<dbReference type="EC" id="3.2.2.27" evidence="3 9"/>
<dbReference type="Proteomes" id="UP000277204">
    <property type="component" value="Unassembled WGS sequence"/>
</dbReference>
<dbReference type="NCBIfam" id="NF003588">
    <property type="entry name" value="PRK05254.1-1"/>
    <property type="match status" value="1"/>
</dbReference>
<keyword evidence="5 9" id="KW-0227">DNA damage</keyword>
<evidence type="ECO:0000256" key="2">
    <source>
        <dbReference type="ARBA" id="ARBA00008184"/>
    </source>
</evidence>
<gene>
    <name evidence="12" type="ORF">SMRZ_LOCUS14705</name>
</gene>
<evidence type="ECO:0000256" key="7">
    <source>
        <dbReference type="ARBA" id="ARBA00023054"/>
    </source>
</evidence>
<keyword evidence="9" id="KW-0496">Mitochondrion</keyword>
<evidence type="ECO:0000256" key="1">
    <source>
        <dbReference type="ARBA" id="ARBA00001400"/>
    </source>
</evidence>
<dbReference type="EMBL" id="UZAI01016813">
    <property type="protein sequence ID" value="VDP16474.1"/>
    <property type="molecule type" value="Genomic_DNA"/>
</dbReference>
<sequence>MISLHIAFYNAINSKHFNNSNTLTTVNNVKNIGARFVKGKFLDYGKRFKVLWSQRGIGVNQISPETVGMRELNALIADDSCKTRKALPKRPVPEGESSESSEEIKSPRSSSFDSLVISRLEEKEELQHLNDRFANYIEHLHKNIFNKEFSGHIDLLTNSLKNEMDDYVKVFSNEVELLRQNLDKTSLELTNAKIQLKKSTSDLDETIKQLERSKANETEMGNKIASLNVQLSQLQNQLNVCNNYKTDYDSLMDQHKMLKSQLENETLLHTDTKNKLLTALEQLEFKNQLLAKQGVLVILRELVLPDGFDLVSPSFTERNIWNSESIQSHLTSIIKSVEANSHDKLCHLLSEIRSQMTIQYDQAKNKIKEGLKVSDAEKLRSNSLEQDLKNKITECQRLSQLVSSQSSDLYNCRHELETTRKQLKDFEQQLKFNEDKLHGIISQHRSEIERLLELLTDKSTECTELAGIKIQLDAELAMYRKLLEGEESRLHLSPTEKILKGKPIVRTNITPTKRTYSDMCTSLLKSRQQSTGSCLHDVDLDHADTNNIVQSYPLTTERKISEISDSHSKIINIDLNLHSSDLSTFPSSSSLIGDSLRITCRADGPIHFSSADPGEGLLRIYNASEDAIDLSNWHLYAGPTHEGSSDYVKLYTFHKSQTLQPHTELQVFLCFACEPSQVSSAKRVRPDVSAILHLITPVSVWNPYSSLIALQDSTGSVRATCEMESYSRKSDKISTSDVVAVDDREDGSSDKVSSVCSDDDFTSNNDPQQQTVEDNNLNKSVVKITRLSEETTRSFQSHGEYFDLPKHVSSVRFRSDIWPNEASSSKLSQSSQRTLTSFFSRTSTTPTQGELKRKLSSSECEGGDSDPPSKLLFSDENKSPTTGTISPSTTNTPNIKPLSPMNNHSFNLISNTKHLFKSTELDKSVINKMLAECRRRLTNRSNKNVLNLIQGISNEWFVILLEQIEHDKFQQLADFITKEQNSGVTIYPPIEQIFTWTKLCLPTDIHVVILGQDPYHGPRQAHGLAFSVCRPVPAPPSLINMYKEISSSMNLTNSNDNWPPKHGDLTGWAKQGVLLLNAVLTVRSSAPNSHKDKGWEFLTDAAIRYLNKNRNNLVFMLWGANAQKQGQSIDRKRHLVLNAPHPSPLSANRGFFGCGHFIKANEYLKQHGIKPIDWTKLD</sequence>
<dbReference type="GO" id="GO:0004844">
    <property type="term" value="F:uracil DNA N-glycosylase activity"/>
    <property type="evidence" value="ECO:0007669"/>
    <property type="project" value="UniProtKB-UniRule"/>
</dbReference>
<dbReference type="CDD" id="cd10027">
    <property type="entry name" value="UDG-F1-like"/>
    <property type="match status" value="1"/>
</dbReference>
<dbReference type="InterPro" id="IPR039008">
    <property type="entry name" value="IF_rod_dom"/>
</dbReference>
<dbReference type="Pfam" id="PF00038">
    <property type="entry name" value="Filament"/>
    <property type="match status" value="1"/>
</dbReference>
<dbReference type="Gene3D" id="1.20.5.170">
    <property type="match status" value="1"/>
</dbReference>
<feature type="region of interest" description="Disordered" evidence="11">
    <location>
        <begin position="821"/>
        <end position="897"/>
    </location>
</feature>
<keyword evidence="13" id="KW-1185">Reference proteome</keyword>
<evidence type="ECO:0000256" key="11">
    <source>
        <dbReference type="SAM" id="MobiDB-lite"/>
    </source>
</evidence>
<feature type="compositionally biased region" description="Polar residues" evidence="11">
    <location>
        <begin position="762"/>
        <end position="777"/>
    </location>
</feature>
<name>A0A183MF80_9TREM</name>
<dbReference type="SUPFAM" id="SSF52141">
    <property type="entry name" value="Uracil-DNA glycosylase-like"/>
    <property type="match status" value="1"/>
</dbReference>
<dbReference type="SMART" id="SM00987">
    <property type="entry name" value="UreE_C"/>
    <property type="match status" value="1"/>
</dbReference>
<dbReference type="Gene3D" id="2.60.40.1260">
    <property type="entry name" value="Lamin Tail domain"/>
    <property type="match status" value="1"/>
</dbReference>
<dbReference type="PANTHER" id="PTHR11264">
    <property type="entry name" value="URACIL-DNA GLYCOSYLASE"/>
    <property type="match status" value="1"/>
</dbReference>
<feature type="compositionally biased region" description="Low complexity" evidence="11">
    <location>
        <begin position="823"/>
        <end position="845"/>
    </location>
</feature>
<evidence type="ECO:0000256" key="3">
    <source>
        <dbReference type="ARBA" id="ARBA00012030"/>
    </source>
</evidence>
<evidence type="ECO:0000256" key="8">
    <source>
        <dbReference type="ARBA" id="ARBA00023204"/>
    </source>
</evidence>
<dbReference type="STRING" id="48269.A0A183MF80"/>
<evidence type="ECO:0000256" key="4">
    <source>
        <dbReference type="ARBA" id="ARBA00022754"/>
    </source>
</evidence>